<dbReference type="GO" id="GO:0003677">
    <property type="term" value="F:DNA binding"/>
    <property type="evidence" value="ECO:0007669"/>
    <property type="project" value="UniProtKB-KW"/>
</dbReference>
<dbReference type="GO" id="GO:0033202">
    <property type="term" value="C:DNA helicase complex"/>
    <property type="evidence" value="ECO:0007669"/>
    <property type="project" value="TreeGrafter"/>
</dbReference>
<feature type="domain" description="UvrD-like helicase C-terminal" evidence="16">
    <location>
        <begin position="474"/>
        <end position="777"/>
    </location>
</feature>
<dbReference type="InterPro" id="IPR000212">
    <property type="entry name" value="DNA_helicase_UvrD/REP"/>
</dbReference>
<accession>A0A926EJ96</accession>
<dbReference type="SUPFAM" id="SSF52540">
    <property type="entry name" value="P-loop containing nucleoside triphosphate hydrolases"/>
    <property type="match status" value="1"/>
</dbReference>
<evidence type="ECO:0000256" key="1">
    <source>
        <dbReference type="ARBA" id="ARBA00022722"/>
    </source>
</evidence>
<gene>
    <name evidence="17" type="primary">addA</name>
    <name evidence="17" type="ORF">H8705_02165</name>
</gene>
<dbReference type="SUPFAM" id="SSF52980">
    <property type="entry name" value="Restriction endonuclease-like"/>
    <property type="match status" value="1"/>
</dbReference>
<protein>
    <recommendedName>
        <fullName evidence="12">DNA 3'-5' helicase</fullName>
        <ecNumber evidence="12">5.6.2.4</ecNumber>
    </recommendedName>
</protein>
<dbReference type="GO" id="GO:0005524">
    <property type="term" value="F:ATP binding"/>
    <property type="evidence" value="ECO:0007669"/>
    <property type="project" value="UniProtKB-UniRule"/>
</dbReference>
<keyword evidence="8" id="KW-0238">DNA-binding</keyword>
<dbReference type="EMBL" id="JACRTD010000001">
    <property type="protein sequence ID" value="MBC8584388.1"/>
    <property type="molecule type" value="Genomic_DNA"/>
</dbReference>
<dbReference type="NCBIfam" id="TIGR02785">
    <property type="entry name" value="addA_Gpos"/>
    <property type="match status" value="1"/>
</dbReference>
<evidence type="ECO:0000256" key="14">
    <source>
        <dbReference type="PROSITE-ProRule" id="PRU00560"/>
    </source>
</evidence>
<dbReference type="GO" id="GO:0043138">
    <property type="term" value="F:3'-5' DNA helicase activity"/>
    <property type="evidence" value="ECO:0007669"/>
    <property type="project" value="UniProtKB-EC"/>
</dbReference>
<keyword evidence="10" id="KW-0413">Isomerase</keyword>
<keyword evidence="18" id="KW-1185">Reference proteome</keyword>
<keyword evidence="4 14" id="KW-0378">Hydrolase</keyword>
<comment type="caution">
    <text evidence="17">The sequence shown here is derived from an EMBL/GenBank/DDBJ whole genome shotgun (WGS) entry which is preliminary data.</text>
</comment>
<dbReference type="PANTHER" id="PTHR11070">
    <property type="entry name" value="UVRD / RECB / PCRA DNA HELICASE FAMILY MEMBER"/>
    <property type="match status" value="1"/>
</dbReference>
<comment type="catalytic activity">
    <reaction evidence="11">
        <text>Couples ATP hydrolysis with the unwinding of duplex DNA by translocating in the 3'-5' direction.</text>
        <dbReference type="EC" id="5.6.2.4"/>
    </reaction>
</comment>
<evidence type="ECO:0000256" key="9">
    <source>
        <dbReference type="ARBA" id="ARBA00023204"/>
    </source>
</evidence>
<dbReference type="Pfam" id="PF12705">
    <property type="entry name" value="PDDEXK_1"/>
    <property type="match status" value="1"/>
</dbReference>
<dbReference type="Gene3D" id="3.40.50.300">
    <property type="entry name" value="P-loop containing nucleotide triphosphate hydrolases"/>
    <property type="match status" value="4"/>
</dbReference>
<dbReference type="InterPro" id="IPR014152">
    <property type="entry name" value="AddA"/>
</dbReference>
<keyword evidence="7 14" id="KW-0067">ATP-binding</keyword>
<dbReference type="PANTHER" id="PTHR11070:SF48">
    <property type="entry name" value="ATP-DEPENDENT HELICASE_NUCLEASE SUBUNIT A"/>
    <property type="match status" value="1"/>
</dbReference>
<evidence type="ECO:0000256" key="8">
    <source>
        <dbReference type="ARBA" id="ARBA00023125"/>
    </source>
</evidence>
<keyword evidence="3" id="KW-0227">DNA damage</keyword>
<dbReference type="RefSeq" id="WP_262394208.1">
    <property type="nucleotide sequence ID" value="NZ_JACRTD010000001.1"/>
</dbReference>
<evidence type="ECO:0000256" key="13">
    <source>
        <dbReference type="ARBA" id="ARBA00048988"/>
    </source>
</evidence>
<keyword evidence="1" id="KW-0540">Nuclease</keyword>
<keyword evidence="2 14" id="KW-0547">Nucleotide-binding</keyword>
<dbReference type="Pfam" id="PF00580">
    <property type="entry name" value="UvrD-helicase"/>
    <property type="match status" value="1"/>
</dbReference>
<evidence type="ECO:0000256" key="11">
    <source>
        <dbReference type="ARBA" id="ARBA00034617"/>
    </source>
</evidence>
<evidence type="ECO:0000313" key="17">
    <source>
        <dbReference type="EMBL" id="MBC8584388.1"/>
    </source>
</evidence>
<dbReference type="PROSITE" id="PS51198">
    <property type="entry name" value="UVRD_HELICASE_ATP_BIND"/>
    <property type="match status" value="1"/>
</dbReference>
<evidence type="ECO:0000256" key="3">
    <source>
        <dbReference type="ARBA" id="ARBA00022763"/>
    </source>
</evidence>
<dbReference type="Gene3D" id="3.90.320.10">
    <property type="match status" value="1"/>
</dbReference>
<evidence type="ECO:0000256" key="6">
    <source>
        <dbReference type="ARBA" id="ARBA00022839"/>
    </source>
</evidence>
<dbReference type="InterPro" id="IPR027417">
    <property type="entry name" value="P-loop_NTPase"/>
</dbReference>
<evidence type="ECO:0000259" key="15">
    <source>
        <dbReference type="PROSITE" id="PS51198"/>
    </source>
</evidence>
<feature type="domain" description="UvrD-like helicase ATP-binding" evidence="15">
    <location>
        <begin position="3"/>
        <end position="473"/>
    </location>
</feature>
<evidence type="ECO:0000313" key="18">
    <source>
        <dbReference type="Proteomes" id="UP000623678"/>
    </source>
</evidence>
<keyword evidence="5 14" id="KW-0347">Helicase</keyword>
<keyword evidence="9" id="KW-0234">DNA repair</keyword>
<dbReference type="GO" id="GO:0000725">
    <property type="term" value="P:recombinational repair"/>
    <property type="evidence" value="ECO:0007669"/>
    <property type="project" value="TreeGrafter"/>
</dbReference>
<evidence type="ECO:0000256" key="12">
    <source>
        <dbReference type="ARBA" id="ARBA00034808"/>
    </source>
</evidence>
<dbReference type="EC" id="5.6.2.4" evidence="12"/>
<evidence type="ECO:0000256" key="5">
    <source>
        <dbReference type="ARBA" id="ARBA00022806"/>
    </source>
</evidence>
<dbReference type="InterPro" id="IPR014017">
    <property type="entry name" value="DNA_helicase_UvrD-like_C"/>
</dbReference>
<dbReference type="InterPro" id="IPR014016">
    <property type="entry name" value="UvrD-like_ATP-bd"/>
</dbReference>
<comment type="catalytic activity">
    <reaction evidence="13">
        <text>ATP + H2O = ADP + phosphate + H(+)</text>
        <dbReference type="Rhea" id="RHEA:13065"/>
        <dbReference type="ChEBI" id="CHEBI:15377"/>
        <dbReference type="ChEBI" id="CHEBI:15378"/>
        <dbReference type="ChEBI" id="CHEBI:30616"/>
        <dbReference type="ChEBI" id="CHEBI:43474"/>
        <dbReference type="ChEBI" id="CHEBI:456216"/>
        <dbReference type="EC" id="5.6.2.4"/>
    </reaction>
</comment>
<feature type="binding site" evidence="14">
    <location>
        <begin position="24"/>
        <end position="31"/>
    </location>
    <ligand>
        <name>ATP</name>
        <dbReference type="ChEBI" id="CHEBI:30616"/>
    </ligand>
</feature>
<reference evidence="17" key="1">
    <citation type="submission" date="2020-08" db="EMBL/GenBank/DDBJ databases">
        <title>Genome public.</title>
        <authorList>
            <person name="Liu C."/>
            <person name="Sun Q."/>
        </authorList>
    </citation>
    <scope>NUCLEOTIDE SEQUENCE</scope>
    <source>
        <strain evidence="17">NSJ-64</strain>
    </source>
</reference>
<evidence type="ECO:0000256" key="7">
    <source>
        <dbReference type="ARBA" id="ARBA00022840"/>
    </source>
</evidence>
<name>A0A926EJ96_9FIRM</name>
<organism evidence="17 18">
    <name type="scientific">Youxingia wuxianensis</name>
    <dbReference type="NCBI Taxonomy" id="2763678"/>
    <lineage>
        <taxon>Bacteria</taxon>
        <taxon>Bacillati</taxon>
        <taxon>Bacillota</taxon>
        <taxon>Clostridia</taxon>
        <taxon>Eubacteriales</taxon>
        <taxon>Oscillospiraceae</taxon>
        <taxon>Youxingia</taxon>
    </lineage>
</organism>
<dbReference type="GO" id="GO:0006302">
    <property type="term" value="P:double-strand break repair"/>
    <property type="evidence" value="ECO:0007669"/>
    <property type="project" value="InterPro"/>
</dbReference>
<dbReference type="CDD" id="cd17932">
    <property type="entry name" value="DEXQc_UvrD"/>
    <property type="match status" value="1"/>
</dbReference>
<dbReference type="Proteomes" id="UP000623678">
    <property type="component" value="Unassembled WGS sequence"/>
</dbReference>
<dbReference type="AlphaFoldDB" id="A0A926EJ96"/>
<evidence type="ECO:0000256" key="2">
    <source>
        <dbReference type="ARBA" id="ARBA00022741"/>
    </source>
</evidence>
<evidence type="ECO:0000256" key="4">
    <source>
        <dbReference type="ARBA" id="ARBA00022801"/>
    </source>
</evidence>
<proteinExistence type="predicted"/>
<sequence>MDKNWTPQQMDAITARGGTVLVSAAAGSGKTAVLVERVIGRILDEENPIDAHRMLVVTFSNAAALEMKQRIAARISSLVAQQPENAHLRRQQLLLERAQISTIHAFCMDLIKSNFHLLGLPSSLRVGDEKELEVLRRDCAAQVIERFHERDKDGSFGQLVELLSTGRDDKKVFSTLFSLYDFVRSHPFYNQWLERKLDFYDSEIPVARSIWGQCILKYAEEAVEYCIQLEHSALEMILEDEDMKKAYYSAFSHDLSQLCELKKLLDGGKWDEICRRLNLFVFDSLSSLRGYENDQKKRDVTSRRKKVKDTVNGLRDKQFCATSAQFSQDMVFLRPMVEILFQMVKEFDTLFTQTKQEKNIMDFPDMEHYSIRLLVAPAGAGYAPTALARTVSQCYDEILIDEFQDTNEAQEMIFKAISLRENNLFMVGDVKQSIYRFRQAMPEIFMEKKARFSAFDAKTFPAKITLGKNFRSAEKVTGAINFFFSLLMSEKIGEMDYTKEEELVAQAVYPQEEITGCEIKLLDSLDYQGEKDKTALEAQFVAGQIAELLDGGSMVSQDGNLRRIMPKDICILLRSPSSKAQVYLDALTSQGIDGWAEPKSSYLSTREIAPVIALLRVIDNPLLDVDLASCMMSVLFDFTADDMAKIRLANKKTPLYLAVIKSAQEGNKKAAEFLSQLTYLRQLSSNASAQEVIRKIYDLTDYIGKVQVMRMGESRRANLLMLVQYACNYHAGGYRGISGFISFIDKVIERDGDLAPASTLSEQANVVRVMSIHRSKGLEFPVVFLCDTAKKINKEDLNGNTLLHSKLGFACVRRDFELLKQFTTVPMQALRLELDRSILSEELRVLYVAMTRAKERLIITGLTDKAQEKLASFSFGLENGRLPPYMVRSAVSYLDWLMMAAVHHEGLCAKMEELGISVTDPVPATPISLDIIKIKEEKDVLAVSPPAEEIPVEADKTLLRQIERRIEYQYPYKEQTQIPTKLAVSQIAKGEMAKSYRFSRRPAFMLTGGLTPAQRGNALHKFMQFADYKKAAEHPKQEILRLLERGYLLAPEAQAINEQKIQDFFCSDLAKRIFSSSKVYRELRFLAEVGEETLGQYTDFIRGEGKTAIQGVADCVFIEDGQAVIVDYKTDYVKDPQELLDRYTVQLMLYRQILSKSLGVPVKECVIYSFALSKEIKLDNSY</sequence>
<evidence type="ECO:0000259" key="16">
    <source>
        <dbReference type="PROSITE" id="PS51217"/>
    </source>
</evidence>
<dbReference type="Pfam" id="PF13361">
    <property type="entry name" value="UvrD_C"/>
    <property type="match status" value="1"/>
</dbReference>
<dbReference type="InterPro" id="IPR011335">
    <property type="entry name" value="Restrct_endonuc-II-like"/>
</dbReference>
<dbReference type="InterPro" id="IPR011604">
    <property type="entry name" value="PDDEXK-like_dom_sf"/>
</dbReference>
<dbReference type="GO" id="GO:0004527">
    <property type="term" value="F:exonuclease activity"/>
    <property type="evidence" value="ECO:0007669"/>
    <property type="project" value="UniProtKB-KW"/>
</dbReference>
<evidence type="ECO:0000256" key="10">
    <source>
        <dbReference type="ARBA" id="ARBA00023235"/>
    </source>
</evidence>
<dbReference type="PROSITE" id="PS51217">
    <property type="entry name" value="UVRD_HELICASE_CTER"/>
    <property type="match status" value="1"/>
</dbReference>
<dbReference type="InterPro" id="IPR038726">
    <property type="entry name" value="PDDEXK_AddAB-type"/>
</dbReference>
<keyword evidence="6" id="KW-0269">Exonuclease</keyword>
<dbReference type="GO" id="GO:0005829">
    <property type="term" value="C:cytosol"/>
    <property type="evidence" value="ECO:0007669"/>
    <property type="project" value="TreeGrafter"/>
</dbReference>